<keyword evidence="6" id="KW-1185">Reference proteome</keyword>
<evidence type="ECO:0000256" key="2">
    <source>
        <dbReference type="ARBA" id="ARBA00022737"/>
    </source>
</evidence>
<dbReference type="EMBL" id="QGKV02000649">
    <property type="protein sequence ID" value="KAF3579337.1"/>
    <property type="molecule type" value="Genomic_DNA"/>
</dbReference>
<dbReference type="Pfam" id="PF17814">
    <property type="entry name" value="LisH_TPL"/>
    <property type="match status" value="1"/>
</dbReference>
<protein>
    <recommendedName>
        <fullName evidence="4">TPL/SMU1 LisH-like dimerisation domain-containing protein</fullName>
    </recommendedName>
</protein>
<feature type="domain" description="TPL/SMU1 LisH-like dimerisation" evidence="4">
    <location>
        <begin position="349"/>
        <end position="378"/>
    </location>
</feature>
<dbReference type="PANTHER" id="PTHR34197">
    <property type="entry name" value="OS04G0591300 PROTEIN"/>
    <property type="match status" value="1"/>
</dbReference>
<dbReference type="PROSITE" id="PS50896">
    <property type="entry name" value="LISH"/>
    <property type="match status" value="1"/>
</dbReference>
<dbReference type="Proteomes" id="UP000266723">
    <property type="component" value="Unassembled WGS sequence"/>
</dbReference>
<name>A0ABQ7DMV7_BRACR</name>
<keyword evidence="1" id="KW-0853">WD repeat</keyword>
<dbReference type="InterPro" id="IPR054532">
    <property type="entry name" value="TPL_SMU1_LisH-like"/>
</dbReference>
<proteinExistence type="predicted"/>
<evidence type="ECO:0000313" key="5">
    <source>
        <dbReference type="EMBL" id="KAF3579337.1"/>
    </source>
</evidence>
<feature type="region of interest" description="Disordered" evidence="3">
    <location>
        <begin position="465"/>
        <end position="489"/>
    </location>
</feature>
<dbReference type="Gene3D" id="1.25.40.10">
    <property type="entry name" value="Tetratricopeptide repeat domain"/>
    <property type="match status" value="1"/>
</dbReference>
<sequence length="557" mass="62316">MDLRFHEGGGSSVWQKCSRHRFVCGGGVCPYCLHERLSSLCPDCASDLPCSCIPRASVGVDVPFADVGSVGRVSSLIECEPAFRRSTSMSVPFLRSTKPEPVEKTGSNLGPGRGRSHWRLFRGESRSKTGTMMMRKSRSVAVSDAGELLSSSPAPVTSKGNGWYFPSPIKKEERRRSHGGDLVSRRLKPTHVKEILIGTLDELKLGLRFFNFLSLHRGFDHSTASFCVLIHTLVKSNLFSPVSSLLQTLLLCGLNPSETFHALYTCYEKCRLGSSSSSSFDLLILHYVRSRRGLDGVLVFRSMTKVGLLPEVRTLSALLHGLIHCRHYGLVMEVFEETIMLCSQQLKMSPSVIKIVLQFCKENSLNQTFQTLQSECQVSLNTVDSVETFVSDINNGRWDSVLPQVSQLKLPRNKLEDLYEQVFAFSSLLMATMEKPIDSSHGDSATSSNQVPLLQIMMATMEKPIDSSHGDSATSSNQEDEPELPHLPHLDKIRLGHRHTVRRVKMGHRRLYSADAVVYRDLDEPKLARSSGLRRDWSFEDLKKQRDEIKIGETIKE</sequence>
<evidence type="ECO:0000256" key="1">
    <source>
        <dbReference type="ARBA" id="ARBA00022574"/>
    </source>
</evidence>
<gene>
    <name evidence="5" type="ORF">DY000_02029461</name>
</gene>
<dbReference type="PANTHER" id="PTHR34197:SF6">
    <property type="entry name" value="DUF740 FAMILY PROTEIN"/>
    <property type="match status" value="1"/>
</dbReference>
<dbReference type="InterPro" id="IPR006594">
    <property type="entry name" value="LisH"/>
</dbReference>
<evidence type="ECO:0000313" key="6">
    <source>
        <dbReference type="Proteomes" id="UP000266723"/>
    </source>
</evidence>
<organism evidence="5 6">
    <name type="scientific">Brassica cretica</name>
    <name type="common">Mustard</name>
    <dbReference type="NCBI Taxonomy" id="69181"/>
    <lineage>
        <taxon>Eukaryota</taxon>
        <taxon>Viridiplantae</taxon>
        <taxon>Streptophyta</taxon>
        <taxon>Embryophyta</taxon>
        <taxon>Tracheophyta</taxon>
        <taxon>Spermatophyta</taxon>
        <taxon>Magnoliopsida</taxon>
        <taxon>eudicotyledons</taxon>
        <taxon>Gunneridae</taxon>
        <taxon>Pentapetalae</taxon>
        <taxon>rosids</taxon>
        <taxon>malvids</taxon>
        <taxon>Brassicales</taxon>
        <taxon>Brassicaceae</taxon>
        <taxon>Brassiceae</taxon>
        <taxon>Brassica</taxon>
    </lineage>
</organism>
<comment type="caution">
    <text evidence="5">The sequence shown here is derived from an EMBL/GenBank/DDBJ whole genome shotgun (WGS) entry which is preliminary data.</text>
</comment>
<accession>A0ABQ7DMV7</accession>
<reference evidence="5 6" key="1">
    <citation type="journal article" date="2020" name="BMC Genomics">
        <title>Intraspecific diversification of the crop wild relative Brassica cretica Lam. using demographic model selection.</title>
        <authorList>
            <person name="Kioukis A."/>
            <person name="Michalopoulou V.A."/>
            <person name="Briers L."/>
            <person name="Pirintsos S."/>
            <person name="Studholme D.J."/>
            <person name="Pavlidis P."/>
            <person name="Sarris P.F."/>
        </authorList>
    </citation>
    <scope>NUCLEOTIDE SEQUENCE [LARGE SCALE GENOMIC DNA]</scope>
    <source>
        <strain evidence="6">cv. PFS-1207/04</strain>
    </source>
</reference>
<evidence type="ECO:0000259" key="4">
    <source>
        <dbReference type="Pfam" id="PF17814"/>
    </source>
</evidence>
<evidence type="ECO:0000256" key="3">
    <source>
        <dbReference type="SAM" id="MobiDB-lite"/>
    </source>
</evidence>
<dbReference type="SMART" id="SM00667">
    <property type="entry name" value="LisH"/>
    <property type="match status" value="1"/>
</dbReference>
<keyword evidence="2" id="KW-0677">Repeat</keyword>
<dbReference type="InterPro" id="IPR011990">
    <property type="entry name" value="TPR-like_helical_dom_sf"/>
</dbReference>